<name>A0A7J8DXX7_ROUAE</name>
<organism evidence="2 3">
    <name type="scientific">Rousettus aegyptiacus</name>
    <name type="common">Egyptian fruit bat</name>
    <name type="synonym">Pteropus aegyptiacus</name>
    <dbReference type="NCBI Taxonomy" id="9407"/>
    <lineage>
        <taxon>Eukaryota</taxon>
        <taxon>Metazoa</taxon>
        <taxon>Chordata</taxon>
        <taxon>Craniata</taxon>
        <taxon>Vertebrata</taxon>
        <taxon>Euteleostomi</taxon>
        <taxon>Mammalia</taxon>
        <taxon>Eutheria</taxon>
        <taxon>Laurasiatheria</taxon>
        <taxon>Chiroptera</taxon>
        <taxon>Yinpterochiroptera</taxon>
        <taxon>Pteropodoidea</taxon>
        <taxon>Pteropodidae</taxon>
        <taxon>Rousettinae</taxon>
        <taxon>Rousettus</taxon>
    </lineage>
</organism>
<proteinExistence type="predicted"/>
<sequence>MLQRTSARTLRLEADSPPRNLGELPGPALLPVSQLREASQCPPQHPGAPGRAQTGSPASDWRGAVPDRSADKTRPGRLLERNALHTGLEGQGRPRTPEPRSAGAFLVYTPHPPLHQRLPGSLSPGGVLFSQGQTQEQGCGK</sequence>
<evidence type="ECO:0000256" key="1">
    <source>
        <dbReference type="SAM" id="MobiDB-lite"/>
    </source>
</evidence>
<reference evidence="2 3" key="1">
    <citation type="journal article" date="2020" name="Nature">
        <title>Six reference-quality genomes reveal evolution of bat adaptations.</title>
        <authorList>
            <person name="Jebb D."/>
            <person name="Huang Z."/>
            <person name="Pippel M."/>
            <person name="Hughes G.M."/>
            <person name="Lavrichenko K."/>
            <person name="Devanna P."/>
            <person name="Winkler S."/>
            <person name="Jermiin L.S."/>
            <person name="Skirmuntt E.C."/>
            <person name="Katzourakis A."/>
            <person name="Burkitt-Gray L."/>
            <person name="Ray D.A."/>
            <person name="Sullivan K.A.M."/>
            <person name="Roscito J.G."/>
            <person name="Kirilenko B.M."/>
            <person name="Davalos L.M."/>
            <person name="Corthals A.P."/>
            <person name="Power M.L."/>
            <person name="Jones G."/>
            <person name="Ransome R.D."/>
            <person name="Dechmann D.K.N."/>
            <person name="Locatelli A.G."/>
            <person name="Puechmaille S.J."/>
            <person name="Fedrigo O."/>
            <person name="Jarvis E.D."/>
            <person name="Hiller M."/>
            <person name="Vernes S.C."/>
            <person name="Myers E.W."/>
            <person name="Teeling E.C."/>
        </authorList>
    </citation>
    <scope>NUCLEOTIDE SEQUENCE [LARGE SCALE GENOMIC DNA]</scope>
    <source>
        <strain evidence="2">MRouAeg1</strain>
        <tissue evidence="2">Muscle</tissue>
    </source>
</reference>
<feature type="compositionally biased region" description="Basic and acidic residues" evidence="1">
    <location>
        <begin position="68"/>
        <end position="83"/>
    </location>
</feature>
<gene>
    <name evidence="2" type="ORF">HJG63_008456</name>
</gene>
<dbReference type="AlphaFoldDB" id="A0A7J8DXX7"/>
<protein>
    <submittedName>
        <fullName evidence="2">Uncharacterized protein</fullName>
    </submittedName>
</protein>
<comment type="caution">
    <text evidence="2">The sequence shown here is derived from an EMBL/GenBank/DDBJ whole genome shotgun (WGS) entry which is preliminary data.</text>
</comment>
<evidence type="ECO:0000313" key="3">
    <source>
        <dbReference type="Proteomes" id="UP000593571"/>
    </source>
</evidence>
<dbReference type="EMBL" id="JACASE010000011">
    <property type="protein sequence ID" value="KAF6428003.1"/>
    <property type="molecule type" value="Genomic_DNA"/>
</dbReference>
<feature type="region of interest" description="Disordered" evidence="1">
    <location>
        <begin position="1"/>
        <end position="141"/>
    </location>
</feature>
<dbReference type="Proteomes" id="UP000593571">
    <property type="component" value="Unassembled WGS sequence"/>
</dbReference>
<evidence type="ECO:0000313" key="2">
    <source>
        <dbReference type="EMBL" id="KAF6428003.1"/>
    </source>
</evidence>
<keyword evidence="3" id="KW-1185">Reference proteome</keyword>
<feature type="compositionally biased region" description="Polar residues" evidence="1">
    <location>
        <begin position="130"/>
        <end position="141"/>
    </location>
</feature>
<accession>A0A7J8DXX7</accession>